<evidence type="ECO:0000313" key="2">
    <source>
        <dbReference type="Proteomes" id="UP000050816"/>
    </source>
</evidence>
<accession>A0A0R1UE27</accession>
<sequence>MTVEEAVTASIDQRSRKDPTFYERQFHFDCLKKYRDERHDEQLVKEERSDWDACYQYFKTKLMGIDESRPMDKYAAICLRGLRVGLKNPYGAKTMTIKAGYSYRTILITMKYCSVQIQRAVMNKDFGEGNYGFKRKVNYIMAILFNHINDVQARLDKVDRQNKRVEKRVEERKPEVVTTAQTYKRKGTGKRRVVLD</sequence>
<name>A0A0R1UE27_9LACO</name>
<dbReference type="Proteomes" id="UP000050816">
    <property type="component" value="Unassembled WGS sequence"/>
</dbReference>
<evidence type="ECO:0000313" key="1">
    <source>
        <dbReference type="EMBL" id="KRL91645.1"/>
    </source>
</evidence>
<dbReference type="PATRIC" id="fig|1423760.3.peg.1120"/>
<proteinExistence type="predicted"/>
<gene>
    <name evidence="1" type="ORF">FC43_GL001063</name>
</gene>
<protein>
    <submittedName>
        <fullName evidence="1">Uncharacterized protein</fullName>
    </submittedName>
</protein>
<dbReference type="EMBL" id="AZFK01000018">
    <property type="protein sequence ID" value="KRL91645.1"/>
    <property type="molecule type" value="Genomic_DNA"/>
</dbReference>
<organism evidence="1 2">
    <name type="scientific">Limosilactobacillus ingluviei DSM 15946</name>
    <dbReference type="NCBI Taxonomy" id="1423760"/>
    <lineage>
        <taxon>Bacteria</taxon>
        <taxon>Bacillati</taxon>
        <taxon>Bacillota</taxon>
        <taxon>Bacilli</taxon>
        <taxon>Lactobacillales</taxon>
        <taxon>Lactobacillaceae</taxon>
        <taxon>Limosilactobacillus</taxon>
    </lineage>
</organism>
<reference evidence="1 2" key="1">
    <citation type="journal article" date="2015" name="Genome Announc.">
        <title>Expanding the biotechnology potential of lactobacilli through comparative genomics of 213 strains and associated genera.</title>
        <authorList>
            <person name="Sun Z."/>
            <person name="Harris H.M."/>
            <person name="McCann A."/>
            <person name="Guo C."/>
            <person name="Argimon S."/>
            <person name="Zhang W."/>
            <person name="Yang X."/>
            <person name="Jeffery I.B."/>
            <person name="Cooney J.C."/>
            <person name="Kagawa T.F."/>
            <person name="Liu W."/>
            <person name="Song Y."/>
            <person name="Salvetti E."/>
            <person name="Wrobel A."/>
            <person name="Rasinkangas P."/>
            <person name="Parkhill J."/>
            <person name="Rea M.C."/>
            <person name="O'Sullivan O."/>
            <person name="Ritari J."/>
            <person name="Douillard F.P."/>
            <person name="Paul Ross R."/>
            <person name="Yang R."/>
            <person name="Briner A.E."/>
            <person name="Felis G.E."/>
            <person name="de Vos W.M."/>
            <person name="Barrangou R."/>
            <person name="Klaenhammer T.R."/>
            <person name="Caufield P.W."/>
            <person name="Cui Y."/>
            <person name="Zhang H."/>
            <person name="O'Toole P.W."/>
        </authorList>
    </citation>
    <scope>NUCLEOTIDE SEQUENCE [LARGE SCALE GENOMIC DNA]</scope>
    <source>
        <strain evidence="1 2">DSM 15946</strain>
    </source>
</reference>
<dbReference type="AlphaFoldDB" id="A0A0R1UE27"/>
<comment type="caution">
    <text evidence="1">The sequence shown here is derived from an EMBL/GenBank/DDBJ whole genome shotgun (WGS) entry which is preliminary data.</text>
</comment>